<evidence type="ECO:0000259" key="7">
    <source>
        <dbReference type="Pfam" id="PF16363"/>
    </source>
</evidence>
<evidence type="ECO:0000256" key="4">
    <source>
        <dbReference type="ARBA" id="ARBA00031367"/>
    </source>
</evidence>
<evidence type="ECO:0000256" key="3">
    <source>
        <dbReference type="ARBA" id="ARBA00018569"/>
    </source>
</evidence>
<reference evidence="8 9" key="1">
    <citation type="submission" date="2018-10" db="EMBL/GenBank/DDBJ databases">
        <title>Notoacmeibacter sp. M2BS9Y-3-1, whole genome shotgun sequence.</title>
        <authorList>
            <person name="Tuo L."/>
        </authorList>
    </citation>
    <scope>NUCLEOTIDE SEQUENCE [LARGE SCALE GENOMIC DNA]</scope>
    <source>
        <strain evidence="8 9">M2BS9Y-3-1</strain>
    </source>
</reference>
<dbReference type="PANTHER" id="PTHR43725:SF53">
    <property type="entry name" value="UDP-ARABINOSE 4-EPIMERASE 1"/>
    <property type="match status" value="1"/>
</dbReference>
<organism evidence="8 9">
    <name type="scientific">Notoacmeibacter ruber</name>
    <dbReference type="NCBI Taxonomy" id="2670375"/>
    <lineage>
        <taxon>Bacteria</taxon>
        <taxon>Pseudomonadati</taxon>
        <taxon>Pseudomonadota</taxon>
        <taxon>Alphaproteobacteria</taxon>
        <taxon>Hyphomicrobiales</taxon>
        <taxon>Notoacmeibacteraceae</taxon>
        <taxon>Notoacmeibacter</taxon>
    </lineage>
</organism>
<protein>
    <recommendedName>
        <fullName evidence="3">UDP-glucose 4-epimerase</fullName>
    </recommendedName>
    <alternativeName>
        <fullName evidence="5">Galactowaldenase</fullName>
    </alternativeName>
    <alternativeName>
        <fullName evidence="4">UDP-galactose 4-epimerase</fullName>
    </alternativeName>
</protein>
<dbReference type="AlphaFoldDB" id="A0A3L7JEX7"/>
<dbReference type="GO" id="GO:0033499">
    <property type="term" value="P:galactose catabolic process via UDP-galactose, Leloir pathway"/>
    <property type="evidence" value="ECO:0007669"/>
    <property type="project" value="TreeGrafter"/>
</dbReference>
<dbReference type="PANTHER" id="PTHR43725">
    <property type="entry name" value="UDP-GLUCOSE 4-EPIMERASE"/>
    <property type="match status" value="1"/>
</dbReference>
<evidence type="ECO:0000313" key="9">
    <source>
        <dbReference type="Proteomes" id="UP000281094"/>
    </source>
</evidence>
<dbReference type="EMBL" id="RCWN01000001">
    <property type="protein sequence ID" value="RLQ88869.1"/>
    <property type="molecule type" value="Genomic_DNA"/>
</dbReference>
<dbReference type="InterPro" id="IPR016040">
    <property type="entry name" value="NAD(P)-bd_dom"/>
</dbReference>
<comment type="pathway">
    <text evidence="1">Carbohydrate metabolism; galactose metabolism.</text>
</comment>
<evidence type="ECO:0000256" key="5">
    <source>
        <dbReference type="ARBA" id="ARBA00033067"/>
    </source>
</evidence>
<dbReference type="Gene3D" id="3.40.50.720">
    <property type="entry name" value="NAD(P)-binding Rossmann-like Domain"/>
    <property type="match status" value="2"/>
</dbReference>
<dbReference type="Pfam" id="PF16363">
    <property type="entry name" value="GDP_Man_Dehyd"/>
    <property type="match status" value="1"/>
</dbReference>
<evidence type="ECO:0000259" key="6">
    <source>
        <dbReference type="Pfam" id="PF01370"/>
    </source>
</evidence>
<sequence>MLCCFAPIMVAASKNEVNPDGRDFKLMEGLMKRILVTGGAGYLGSHICYLLARKGYLPVVYDNLSTGYAANVQWGPLQIGDIRDEKRLKEIVSRHQPAAVIQVAGQPDGSADIGEADAFDHRYGDVISLLSTLIDLDVTKLVLAGWPTEMDRLVDEQLAGSVGAMFVRHLLSELDRISGFRSVLLRHLDAAGCKRDHDFERGRHSRSNVIGRLADAICGKRPCFRIYGDDLPTTDGTFVGDYLHVMDAADAYVRAVDYLLDGGASATLDLGTGEGISTSELIAAAQRMTGSHFEVVPMASTKADPSEIIIDPAAARSTLGWAPQRTRRDMLASAFLWSIRSRGAIAA</sequence>
<proteinExistence type="inferred from homology"/>
<dbReference type="Gene3D" id="3.90.25.10">
    <property type="entry name" value="UDP-galactose 4-epimerase, domain 1"/>
    <property type="match status" value="1"/>
</dbReference>
<accession>A0A3L7JEX7</accession>
<name>A0A3L7JEX7_9HYPH</name>
<gene>
    <name evidence="8" type="ORF">D8780_12190</name>
</gene>
<dbReference type="Proteomes" id="UP000281094">
    <property type="component" value="Unassembled WGS sequence"/>
</dbReference>
<dbReference type="SUPFAM" id="SSF51735">
    <property type="entry name" value="NAD(P)-binding Rossmann-fold domains"/>
    <property type="match status" value="1"/>
</dbReference>
<evidence type="ECO:0000313" key="8">
    <source>
        <dbReference type="EMBL" id="RLQ88869.1"/>
    </source>
</evidence>
<keyword evidence="9" id="KW-1185">Reference proteome</keyword>
<dbReference type="InterPro" id="IPR036291">
    <property type="entry name" value="NAD(P)-bd_dom_sf"/>
</dbReference>
<evidence type="ECO:0000256" key="1">
    <source>
        <dbReference type="ARBA" id="ARBA00004947"/>
    </source>
</evidence>
<dbReference type="Pfam" id="PF01370">
    <property type="entry name" value="Epimerase"/>
    <property type="match status" value="1"/>
</dbReference>
<comment type="caution">
    <text evidence="8">The sequence shown here is derived from an EMBL/GenBank/DDBJ whole genome shotgun (WGS) entry which is preliminary data.</text>
</comment>
<feature type="domain" description="NAD-dependent epimerase/dehydratase" evidence="6">
    <location>
        <begin position="34"/>
        <end position="145"/>
    </location>
</feature>
<dbReference type="InterPro" id="IPR001509">
    <property type="entry name" value="Epimerase_deHydtase"/>
</dbReference>
<feature type="domain" description="NAD(P)-binding" evidence="7">
    <location>
        <begin position="208"/>
        <end position="331"/>
    </location>
</feature>
<evidence type="ECO:0000256" key="2">
    <source>
        <dbReference type="ARBA" id="ARBA00007637"/>
    </source>
</evidence>
<comment type="similarity">
    <text evidence="2">Belongs to the NAD(P)-dependent epimerase/dehydratase family.</text>
</comment>